<proteinExistence type="predicted"/>
<evidence type="ECO:0000313" key="1">
    <source>
        <dbReference type="EMBL" id="KAF6158868.1"/>
    </source>
</evidence>
<organism evidence="1 2">
    <name type="scientific">Kingdonia uniflora</name>
    <dbReference type="NCBI Taxonomy" id="39325"/>
    <lineage>
        <taxon>Eukaryota</taxon>
        <taxon>Viridiplantae</taxon>
        <taxon>Streptophyta</taxon>
        <taxon>Embryophyta</taxon>
        <taxon>Tracheophyta</taxon>
        <taxon>Spermatophyta</taxon>
        <taxon>Magnoliopsida</taxon>
        <taxon>Ranunculales</taxon>
        <taxon>Circaeasteraceae</taxon>
        <taxon>Kingdonia</taxon>
    </lineage>
</organism>
<dbReference type="OrthoDB" id="1939004at2759"/>
<evidence type="ECO:0000313" key="2">
    <source>
        <dbReference type="Proteomes" id="UP000541444"/>
    </source>
</evidence>
<dbReference type="AlphaFoldDB" id="A0A7J7MW02"/>
<protein>
    <submittedName>
        <fullName evidence="1">Uncharacterized protein</fullName>
    </submittedName>
</protein>
<name>A0A7J7MW02_9MAGN</name>
<accession>A0A7J7MW02</accession>
<sequence length="108" mass="12073">MEKKIKEALSADVVVVKDAYGDGRHVSGRKLSWDSLDGILRQGLLLYLSKKEVVVVVPQQMAKFSATGDLHLSIRLYVKTELWKSSVHSEVKIPEKGFPVLTMECGIF</sequence>
<keyword evidence="2" id="KW-1185">Reference proteome</keyword>
<gene>
    <name evidence="1" type="ORF">GIB67_012511</name>
</gene>
<dbReference type="EMBL" id="JACGCM010001217">
    <property type="protein sequence ID" value="KAF6158868.1"/>
    <property type="molecule type" value="Genomic_DNA"/>
</dbReference>
<dbReference type="Proteomes" id="UP000541444">
    <property type="component" value="Unassembled WGS sequence"/>
</dbReference>
<comment type="caution">
    <text evidence="1">The sequence shown here is derived from an EMBL/GenBank/DDBJ whole genome shotgun (WGS) entry which is preliminary data.</text>
</comment>
<reference evidence="1 2" key="1">
    <citation type="journal article" date="2020" name="IScience">
        <title>Genome Sequencing of the Endangered Kingdonia uniflora (Circaeasteraceae, Ranunculales) Reveals Potential Mechanisms of Evolutionary Specialization.</title>
        <authorList>
            <person name="Sun Y."/>
            <person name="Deng T."/>
            <person name="Zhang A."/>
            <person name="Moore M.J."/>
            <person name="Landis J.B."/>
            <person name="Lin N."/>
            <person name="Zhang H."/>
            <person name="Zhang X."/>
            <person name="Huang J."/>
            <person name="Zhang X."/>
            <person name="Sun H."/>
            <person name="Wang H."/>
        </authorList>
    </citation>
    <scope>NUCLEOTIDE SEQUENCE [LARGE SCALE GENOMIC DNA]</scope>
    <source>
        <strain evidence="1">TB1705</strain>
        <tissue evidence="1">Leaf</tissue>
    </source>
</reference>